<dbReference type="Proteomes" id="UP001066276">
    <property type="component" value="Chromosome 7"/>
</dbReference>
<reference evidence="2" key="1">
    <citation type="journal article" date="2022" name="bioRxiv">
        <title>Sequencing and chromosome-scale assembly of the giantPleurodeles waltlgenome.</title>
        <authorList>
            <person name="Brown T."/>
            <person name="Elewa A."/>
            <person name="Iarovenko S."/>
            <person name="Subramanian E."/>
            <person name="Araus A.J."/>
            <person name="Petzold A."/>
            <person name="Susuki M."/>
            <person name="Suzuki K.-i.T."/>
            <person name="Hayashi T."/>
            <person name="Toyoda A."/>
            <person name="Oliveira C."/>
            <person name="Osipova E."/>
            <person name="Leigh N.D."/>
            <person name="Simon A."/>
            <person name="Yun M.H."/>
        </authorList>
    </citation>
    <scope>NUCLEOTIDE SEQUENCE</scope>
    <source>
        <strain evidence="2">20211129_DDA</strain>
        <tissue evidence="2">Liver</tissue>
    </source>
</reference>
<dbReference type="PANTHER" id="PTHR10658:SF83">
    <property type="entry name" value="CYTOPLASMIC PHOSPHATIDYLINOSITOL TRANSFER PROTEIN 1 ISOFORM X1"/>
    <property type="match status" value="1"/>
</dbReference>
<sequence>MQSAHFLTGAAAEAAGVLGTAPACEVSRAPGLVLHKLWGFSDPESPREQQDWGAEMLQKEYRICMPLSVEEYKIGQLYMISKHSHEQSSDGEGVEVVINEPFEHPVYGRGQYTEKRVHLNRKLPTWIRGFVPKIFYIIEKAWNYYPYTITAPANDAHTTSPQPCDVLRQADGAKALQLCSVPFGKEVHATKTTSPQVSGTAHGYRNWSLVQKAA</sequence>
<feature type="domain" description="Phosphatidylinositol transfer protein N-terminal" evidence="1">
    <location>
        <begin position="56"/>
        <end position="152"/>
    </location>
</feature>
<gene>
    <name evidence="2" type="ORF">NDU88_009651</name>
</gene>
<dbReference type="GO" id="GO:0008526">
    <property type="term" value="F:phosphatidylinositol transfer activity"/>
    <property type="evidence" value="ECO:0007669"/>
    <property type="project" value="TreeGrafter"/>
</dbReference>
<comment type="caution">
    <text evidence="2">The sequence shown here is derived from an EMBL/GenBank/DDBJ whole genome shotgun (WGS) entry which is preliminary data.</text>
</comment>
<organism evidence="2 3">
    <name type="scientific">Pleurodeles waltl</name>
    <name type="common">Iberian ribbed newt</name>
    <dbReference type="NCBI Taxonomy" id="8319"/>
    <lineage>
        <taxon>Eukaryota</taxon>
        <taxon>Metazoa</taxon>
        <taxon>Chordata</taxon>
        <taxon>Craniata</taxon>
        <taxon>Vertebrata</taxon>
        <taxon>Euteleostomi</taxon>
        <taxon>Amphibia</taxon>
        <taxon>Batrachia</taxon>
        <taxon>Caudata</taxon>
        <taxon>Salamandroidea</taxon>
        <taxon>Salamandridae</taxon>
        <taxon>Pleurodelinae</taxon>
        <taxon>Pleurodeles</taxon>
    </lineage>
</organism>
<dbReference type="AlphaFoldDB" id="A0AAV7PWI9"/>
<evidence type="ECO:0000259" key="1">
    <source>
        <dbReference type="Pfam" id="PF02121"/>
    </source>
</evidence>
<dbReference type="Pfam" id="PF02121">
    <property type="entry name" value="IP_trans"/>
    <property type="match status" value="1"/>
</dbReference>
<dbReference type="EMBL" id="JANPWB010000011">
    <property type="protein sequence ID" value="KAJ1131314.1"/>
    <property type="molecule type" value="Genomic_DNA"/>
</dbReference>
<keyword evidence="3" id="KW-1185">Reference proteome</keyword>
<dbReference type="GO" id="GO:0035091">
    <property type="term" value="F:phosphatidylinositol binding"/>
    <property type="evidence" value="ECO:0007669"/>
    <property type="project" value="TreeGrafter"/>
</dbReference>
<evidence type="ECO:0000313" key="3">
    <source>
        <dbReference type="Proteomes" id="UP001066276"/>
    </source>
</evidence>
<dbReference type="InterPro" id="IPR001666">
    <property type="entry name" value="PI_transfer"/>
</dbReference>
<dbReference type="InterPro" id="IPR055261">
    <property type="entry name" value="PI_transfer_N"/>
</dbReference>
<accession>A0AAV7PWI9</accession>
<evidence type="ECO:0000313" key="2">
    <source>
        <dbReference type="EMBL" id="KAJ1131314.1"/>
    </source>
</evidence>
<dbReference type="InterPro" id="IPR023393">
    <property type="entry name" value="START-like_dom_sf"/>
</dbReference>
<name>A0AAV7PWI9_PLEWA</name>
<dbReference type="SUPFAM" id="SSF55961">
    <property type="entry name" value="Bet v1-like"/>
    <property type="match status" value="1"/>
</dbReference>
<protein>
    <recommendedName>
        <fullName evidence="1">Phosphatidylinositol transfer protein N-terminal domain-containing protein</fullName>
    </recommendedName>
</protein>
<dbReference type="PANTHER" id="PTHR10658">
    <property type="entry name" value="PHOSPHATIDYLINOSITOL TRANSFER PROTEIN"/>
    <property type="match status" value="1"/>
</dbReference>
<dbReference type="PRINTS" id="PR00391">
    <property type="entry name" value="PITRANSFER"/>
</dbReference>
<proteinExistence type="predicted"/>
<dbReference type="Gene3D" id="3.30.530.20">
    <property type="match status" value="1"/>
</dbReference>
<dbReference type="GO" id="GO:0005737">
    <property type="term" value="C:cytoplasm"/>
    <property type="evidence" value="ECO:0007669"/>
    <property type="project" value="TreeGrafter"/>
</dbReference>